<organism evidence="2 3">
    <name type="scientific">Paracoccus halophilus</name>
    <dbReference type="NCBI Taxonomy" id="376733"/>
    <lineage>
        <taxon>Bacteria</taxon>
        <taxon>Pseudomonadati</taxon>
        <taxon>Pseudomonadota</taxon>
        <taxon>Alphaproteobacteria</taxon>
        <taxon>Rhodobacterales</taxon>
        <taxon>Paracoccaceae</taxon>
        <taxon>Paracoccus</taxon>
    </lineage>
</organism>
<dbReference type="GO" id="GO:0032259">
    <property type="term" value="P:methylation"/>
    <property type="evidence" value="ECO:0007669"/>
    <property type="project" value="UniProtKB-KW"/>
</dbReference>
<reference evidence="2 3" key="1">
    <citation type="submission" date="2016-10" db="EMBL/GenBank/DDBJ databases">
        <authorList>
            <person name="de Groot N.N."/>
        </authorList>
    </citation>
    <scope>NUCLEOTIDE SEQUENCE [LARGE SCALE GENOMIC DNA]</scope>
    <source>
        <strain evidence="2 3">CGMCC 1.6117</strain>
    </source>
</reference>
<feature type="domain" description="Methyltransferase" evidence="1">
    <location>
        <begin position="3"/>
        <end position="88"/>
    </location>
</feature>
<dbReference type="EMBL" id="FOJO01000024">
    <property type="protein sequence ID" value="SFA59529.1"/>
    <property type="molecule type" value="Genomic_DNA"/>
</dbReference>
<dbReference type="Pfam" id="PF13847">
    <property type="entry name" value="Methyltransf_31"/>
    <property type="match status" value="1"/>
</dbReference>
<evidence type="ECO:0000259" key="1">
    <source>
        <dbReference type="Pfam" id="PF13847"/>
    </source>
</evidence>
<dbReference type="InterPro" id="IPR029063">
    <property type="entry name" value="SAM-dependent_MTases_sf"/>
</dbReference>
<sequence>MLAIDRSEKTIRLAQAGSEQEIASGRLEFRQAAIEEFLLSPHDDLFDMAFAMRVGALDGRHPGAGKLALEKIRAALKPRGRLFIDGGDPLQEIMLHDGGPGAGDQGSSSPG</sequence>
<dbReference type="SUPFAM" id="SSF53335">
    <property type="entry name" value="S-adenosyl-L-methionine-dependent methyltransferases"/>
    <property type="match status" value="1"/>
</dbReference>
<protein>
    <submittedName>
        <fullName evidence="2">Methyltransferase domain-containing protein</fullName>
    </submittedName>
</protein>
<name>A0A1I0U643_9RHOB</name>
<keyword evidence="2" id="KW-0808">Transferase</keyword>
<dbReference type="Gene3D" id="3.40.50.150">
    <property type="entry name" value="Vaccinia Virus protein VP39"/>
    <property type="match status" value="1"/>
</dbReference>
<dbReference type="InterPro" id="IPR025714">
    <property type="entry name" value="Methyltranfer_dom"/>
</dbReference>
<keyword evidence="2" id="KW-0489">Methyltransferase</keyword>
<dbReference type="AlphaFoldDB" id="A0A1I0U643"/>
<proteinExistence type="predicted"/>
<dbReference type="Proteomes" id="UP000182312">
    <property type="component" value="Unassembled WGS sequence"/>
</dbReference>
<evidence type="ECO:0000313" key="2">
    <source>
        <dbReference type="EMBL" id="SFA59529.1"/>
    </source>
</evidence>
<dbReference type="GO" id="GO:0008168">
    <property type="term" value="F:methyltransferase activity"/>
    <property type="evidence" value="ECO:0007669"/>
    <property type="project" value="UniProtKB-KW"/>
</dbReference>
<evidence type="ECO:0000313" key="3">
    <source>
        <dbReference type="Proteomes" id="UP000182312"/>
    </source>
</evidence>
<accession>A0A1I0U643</accession>
<gene>
    <name evidence="2" type="ORF">SAMN04487972_12443</name>
</gene>